<reference evidence="1" key="1">
    <citation type="submission" date="2020-10" db="EMBL/GenBank/DDBJ databases">
        <title>Sequencing the genomes of 1000 actinobacteria strains.</title>
        <authorList>
            <person name="Klenk H.-P."/>
        </authorList>
    </citation>
    <scope>NUCLEOTIDE SEQUENCE</scope>
    <source>
        <strain evidence="1">DSM 45354</strain>
    </source>
</reference>
<sequence>MVKEDFDSIAGGATTVGTSAESLGQDLRALETTVTADNPWGADEAGSVFGMAYTAVLGHAMEVLGSHVELLGGGAEKLGVWGLRSELTELENTLTAATVDPSTVDV</sequence>
<comment type="caution">
    <text evidence="1">The sequence shown here is derived from an EMBL/GenBank/DDBJ whole genome shotgun (WGS) entry which is preliminary data.</text>
</comment>
<evidence type="ECO:0000313" key="2">
    <source>
        <dbReference type="Proteomes" id="UP000638648"/>
    </source>
</evidence>
<evidence type="ECO:0000313" key="1">
    <source>
        <dbReference type="EMBL" id="MBE1611491.1"/>
    </source>
</evidence>
<organism evidence="1 2">
    <name type="scientific">Actinopolymorpha pittospori</name>
    <dbReference type="NCBI Taxonomy" id="648752"/>
    <lineage>
        <taxon>Bacteria</taxon>
        <taxon>Bacillati</taxon>
        <taxon>Actinomycetota</taxon>
        <taxon>Actinomycetes</taxon>
        <taxon>Propionibacteriales</taxon>
        <taxon>Actinopolymorphaceae</taxon>
        <taxon>Actinopolymorpha</taxon>
    </lineage>
</organism>
<dbReference type="RefSeq" id="WP_192754697.1">
    <property type="nucleotide sequence ID" value="NZ_BAABJL010000178.1"/>
</dbReference>
<dbReference type="AlphaFoldDB" id="A0A927RNV2"/>
<name>A0A927RNV2_9ACTN</name>
<proteinExistence type="predicted"/>
<accession>A0A927RNV2</accession>
<protein>
    <submittedName>
        <fullName evidence="1">Uncharacterized protein</fullName>
    </submittedName>
</protein>
<dbReference type="Proteomes" id="UP000638648">
    <property type="component" value="Unassembled WGS sequence"/>
</dbReference>
<dbReference type="EMBL" id="JADBEM010000001">
    <property type="protein sequence ID" value="MBE1611491.1"/>
    <property type="molecule type" value="Genomic_DNA"/>
</dbReference>
<gene>
    <name evidence="1" type="ORF">HEB94_008339</name>
</gene>
<keyword evidence="2" id="KW-1185">Reference proteome</keyword>